<evidence type="ECO:0000256" key="1">
    <source>
        <dbReference type="SAM" id="MobiDB-lite"/>
    </source>
</evidence>
<evidence type="ECO:0000313" key="3">
    <source>
        <dbReference type="Proteomes" id="UP000827986"/>
    </source>
</evidence>
<proteinExistence type="predicted"/>
<keyword evidence="3" id="KW-1185">Reference proteome</keyword>
<feature type="region of interest" description="Disordered" evidence="1">
    <location>
        <begin position="33"/>
        <end position="54"/>
    </location>
</feature>
<dbReference type="PANTHER" id="PTHR31097">
    <property type="entry name" value="SI:DKEY-276J7.1"/>
    <property type="match status" value="1"/>
</dbReference>
<name>A0A9D3XE22_9SAUR</name>
<dbReference type="AlphaFoldDB" id="A0A9D3XE22"/>
<organism evidence="2 3">
    <name type="scientific">Mauremys mutica</name>
    <name type="common">yellowpond turtle</name>
    <dbReference type="NCBI Taxonomy" id="74926"/>
    <lineage>
        <taxon>Eukaryota</taxon>
        <taxon>Metazoa</taxon>
        <taxon>Chordata</taxon>
        <taxon>Craniata</taxon>
        <taxon>Vertebrata</taxon>
        <taxon>Euteleostomi</taxon>
        <taxon>Archelosauria</taxon>
        <taxon>Testudinata</taxon>
        <taxon>Testudines</taxon>
        <taxon>Cryptodira</taxon>
        <taxon>Durocryptodira</taxon>
        <taxon>Testudinoidea</taxon>
        <taxon>Geoemydidae</taxon>
        <taxon>Geoemydinae</taxon>
        <taxon>Mauremys</taxon>
    </lineage>
</organism>
<dbReference type="InterPro" id="IPR040247">
    <property type="entry name" value="DUF5524"/>
</dbReference>
<accession>A0A9D3XE22</accession>
<dbReference type="PANTHER" id="PTHR31097:SF2">
    <property type="entry name" value="CHROMOSOME 7 OPEN READING FRAME 57"/>
    <property type="match status" value="1"/>
</dbReference>
<sequence length="350" mass="40341">MRNMSKEPSGPPNRYASCEWYYHVPLKRSEKTVNSEIPIPPPSQIPGLSNLGEHHNEITFGSRRKWIKDTDSAYVKLAKQGGRPDLLKHFTPSTRKTSPVAYAVPDWYTHHSKPLTDDESKAHVSSMPDYMVHEEFKSDQLNGNYETKRGPFDFDMKSIWQRDAEDKENKEKKKENAAQVEVHVGNTKEVKLPAINPKYPNRIPPSTANKEFHGGNRLYFPPMPGQKNNEPVNFSKLLSNGYRDDWIQQRNDWEKKIQQTSKNNEQPEETLLPSEYQKKIGKKQKAKKYTLSFKRKTVAKIKDEPRSQSGPEISAPPKKSLFKLNMYATSVPIHTERIAVLRELKTSLIN</sequence>
<evidence type="ECO:0000313" key="2">
    <source>
        <dbReference type="EMBL" id="KAH1178252.1"/>
    </source>
</evidence>
<dbReference type="Pfam" id="PF17662">
    <property type="entry name" value="DUF5524"/>
    <property type="match status" value="1"/>
</dbReference>
<protein>
    <submittedName>
        <fullName evidence="2">Uncharacterized protein</fullName>
    </submittedName>
</protein>
<dbReference type="Proteomes" id="UP000827986">
    <property type="component" value="Unassembled WGS sequence"/>
</dbReference>
<reference evidence="2" key="1">
    <citation type="submission" date="2021-09" db="EMBL/GenBank/DDBJ databases">
        <title>The genome of Mauremys mutica provides insights into the evolution of semi-aquatic lifestyle.</title>
        <authorList>
            <person name="Gong S."/>
            <person name="Gao Y."/>
        </authorList>
    </citation>
    <scope>NUCLEOTIDE SEQUENCE</scope>
    <source>
        <strain evidence="2">MM-2020</strain>
        <tissue evidence="2">Muscle</tissue>
    </source>
</reference>
<dbReference type="EMBL" id="JAHDVG010000474">
    <property type="protein sequence ID" value="KAH1178252.1"/>
    <property type="molecule type" value="Genomic_DNA"/>
</dbReference>
<gene>
    <name evidence="2" type="ORF">KIL84_011954</name>
</gene>
<comment type="caution">
    <text evidence="2">The sequence shown here is derived from an EMBL/GenBank/DDBJ whole genome shotgun (WGS) entry which is preliminary data.</text>
</comment>